<gene>
    <name evidence="3" type="ORF">CEW91_06270</name>
</gene>
<feature type="domain" description="Thoeris protein ThsA Macro" evidence="2">
    <location>
        <begin position="73"/>
        <end position="236"/>
    </location>
</feature>
<proteinExistence type="predicted"/>
<accession>A0ABN5AWN1</accession>
<dbReference type="InterPro" id="IPR045535">
    <property type="entry name" value="ThsA_Macro"/>
</dbReference>
<evidence type="ECO:0000259" key="2">
    <source>
        <dbReference type="Pfam" id="PF20016"/>
    </source>
</evidence>
<organism evidence="3 4">
    <name type="scientific">Idiomarina piscisalsi</name>
    <dbReference type="NCBI Taxonomy" id="1096243"/>
    <lineage>
        <taxon>Bacteria</taxon>
        <taxon>Pseudomonadati</taxon>
        <taxon>Pseudomonadota</taxon>
        <taxon>Gammaproteobacteria</taxon>
        <taxon>Alteromonadales</taxon>
        <taxon>Idiomarinaceae</taxon>
        <taxon>Idiomarina</taxon>
    </lineage>
</organism>
<keyword evidence="1" id="KW-1133">Transmembrane helix</keyword>
<name>A0ABN5AWN1_9GAMM</name>
<reference evidence="3 4" key="1">
    <citation type="submission" date="2017-06" db="EMBL/GenBank/DDBJ databases">
        <title>Complete genome sequence of Idiomarina piscisalsi strain 10PY1A isolated from soil of Soudi Arabia.</title>
        <authorList>
            <person name="Kim M.-C."/>
            <person name="Jung B.K."/>
            <person name="Budiyanto F."/>
            <person name="Nzila A."/>
            <person name="Shin J.-H."/>
        </authorList>
    </citation>
    <scope>NUCLEOTIDE SEQUENCE [LARGE SCALE GENOMIC DNA]</scope>
    <source>
        <strain evidence="3 4">10PY1A</strain>
    </source>
</reference>
<dbReference type="EMBL" id="CP022133">
    <property type="protein sequence ID" value="ASG65770.1"/>
    <property type="molecule type" value="Genomic_DNA"/>
</dbReference>
<keyword evidence="1" id="KW-0812">Transmembrane</keyword>
<dbReference type="RefSeq" id="WP_088768171.1">
    <property type="nucleotide sequence ID" value="NZ_CP022133.1"/>
</dbReference>
<dbReference type="Proteomes" id="UP000197717">
    <property type="component" value="Chromosome"/>
</dbReference>
<sequence length="275" mass="30568">MEKIKTIISTILSVFGALWLVVQIIEYFVGKQSAEKMQSLWWAFLFVGITICICKLWPKKRFSYLVDGRDISVELVIGDIFKEKGPIIVGSNTALETSQEVISNTSVQGLFSSRYFSDIRAINDQIIAQQPSRPVEFGTTVTVRGNGRTAYFCAIAEMNSSGVAKSSMENLRTSLGVLWVYLSENGEKSVLNVPVLGSGFSRISEPREEIVQEIALSFLAAINDSSFCDGIRIVIHPKDVKKYGLKVDKITKFLEHHCQYVPKKPSIQNVGSAES</sequence>
<keyword evidence="1" id="KW-0472">Membrane</keyword>
<protein>
    <recommendedName>
        <fullName evidence="2">Thoeris protein ThsA Macro domain-containing protein</fullName>
    </recommendedName>
</protein>
<dbReference type="Pfam" id="PF20016">
    <property type="entry name" value="ThsA_Macro"/>
    <property type="match status" value="1"/>
</dbReference>
<keyword evidence="4" id="KW-1185">Reference proteome</keyword>
<evidence type="ECO:0000313" key="4">
    <source>
        <dbReference type="Proteomes" id="UP000197717"/>
    </source>
</evidence>
<feature type="transmembrane region" description="Helical" evidence="1">
    <location>
        <begin position="40"/>
        <end position="57"/>
    </location>
</feature>
<feature type="transmembrane region" description="Helical" evidence="1">
    <location>
        <begin position="7"/>
        <end position="28"/>
    </location>
</feature>
<evidence type="ECO:0000313" key="3">
    <source>
        <dbReference type="EMBL" id="ASG65770.1"/>
    </source>
</evidence>
<evidence type="ECO:0000256" key="1">
    <source>
        <dbReference type="SAM" id="Phobius"/>
    </source>
</evidence>